<dbReference type="Proteomes" id="UP001209540">
    <property type="component" value="Unassembled WGS sequence"/>
</dbReference>
<evidence type="ECO:0000259" key="1">
    <source>
        <dbReference type="Pfam" id="PF20770"/>
    </source>
</evidence>
<dbReference type="GO" id="GO:0031251">
    <property type="term" value="C:PAN complex"/>
    <property type="evidence" value="ECO:0007669"/>
    <property type="project" value="TreeGrafter"/>
</dbReference>
<accession>A0AAD5JUX6</accession>
<dbReference type="EMBL" id="JAIXMP010000022">
    <property type="protein sequence ID" value="KAI9255619.1"/>
    <property type="molecule type" value="Genomic_DNA"/>
</dbReference>
<dbReference type="GO" id="GO:0004535">
    <property type="term" value="F:poly(A)-specific ribonuclease activity"/>
    <property type="evidence" value="ECO:0007669"/>
    <property type="project" value="TreeGrafter"/>
</dbReference>
<protein>
    <recommendedName>
        <fullName evidence="1">PAN2-PAN3 deadenylation complex catalytic subunit PAN2 N-terminal domain-containing protein</fullName>
    </recommendedName>
</protein>
<name>A0AAD5JUX6_9FUNG</name>
<dbReference type="GO" id="GO:0000932">
    <property type="term" value="C:P-body"/>
    <property type="evidence" value="ECO:0007669"/>
    <property type="project" value="TreeGrafter"/>
</dbReference>
<feature type="domain" description="PAN2-PAN3 deadenylation complex catalytic subunit PAN2 N-terminal" evidence="1">
    <location>
        <begin position="153"/>
        <end position="226"/>
    </location>
</feature>
<dbReference type="AlphaFoldDB" id="A0AAD5JUX6"/>
<proteinExistence type="predicted"/>
<gene>
    <name evidence="2" type="ORF">BDA99DRAFT_539770</name>
</gene>
<dbReference type="Pfam" id="PF20770">
    <property type="entry name" value="PAN2_N"/>
    <property type="match status" value="1"/>
</dbReference>
<dbReference type="PANTHER" id="PTHR15728">
    <property type="entry name" value="DEADENYLATION COMPLEX CATALYTIC SUBUNIT PAN2"/>
    <property type="match status" value="1"/>
</dbReference>
<dbReference type="SUPFAM" id="SSF50978">
    <property type="entry name" value="WD40 repeat-like"/>
    <property type="match status" value="1"/>
</dbReference>
<dbReference type="InterPro" id="IPR036322">
    <property type="entry name" value="WD40_repeat_dom_sf"/>
</dbReference>
<sequence length="241" mass="28255">MSWMHKQEDDDMAIQMDTKETSFEPIQHPIKNTTRNNQITKERMNNDAKLGEVRVAKIIDEWLPEFEGPFGNWVPYNSPIPGHSRYGSKKLKKAIDAVENDHLEECDEYVTSPVYPYYYKRVASHIYKWSGRVVKSSWTQVQSICDQSIDKVSPVSALTWDPYFELLWVGNDAGRVSSYYGDGLQRYTSFKAHKNEQVRQIRLTDRGVITLSSTSIQMRDRRGLVRCNVRYYYCNYNNRKI</sequence>
<reference evidence="2" key="2">
    <citation type="submission" date="2023-02" db="EMBL/GenBank/DDBJ databases">
        <authorList>
            <consortium name="DOE Joint Genome Institute"/>
            <person name="Mondo S.J."/>
            <person name="Chang Y."/>
            <person name="Wang Y."/>
            <person name="Ahrendt S."/>
            <person name="Andreopoulos W."/>
            <person name="Barry K."/>
            <person name="Beard J."/>
            <person name="Benny G.L."/>
            <person name="Blankenship S."/>
            <person name="Bonito G."/>
            <person name="Cuomo C."/>
            <person name="Desiro A."/>
            <person name="Gervers K.A."/>
            <person name="Hundley H."/>
            <person name="Kuo A."/>
            <person name="LaButti K."/>
            <person name="Lang B.F."/>
            <person name="Lipzen A."/>
            <person name="O'Donnell K."/>
            <person name="Pangilinan J."/>
            <person name="Reynolds N."/>
            <person name="Sandor L."/>
            <person name="Smith M.W."/>
            <person name="Tsang A."/>
            <person name="Grigoriev I.V."/>
            <person name="Stajich J.E."/>
            <person name="Spatafora J.W."/>
        </authorList>
    </citation>
    <scope>NUCLEOTIDE SEQUENCE</scope>
    <source>
        <strain evidence="2">RSA 2281</strain>
    </source>
</reference>
<dbReference type="InterPro" id="IPR015943">
    <property type="entry name" value="WD40/YVTN_repeat-like_dom_sf"/>
</dbReference>
<reference evidence="2" key="1">
    <citation type="journal article" date="2022" name="IScience">
        <title>Evolution of zygomycete secretomes and the origins of terrestrial fungal ecologies.</title>
        <authorList>
            <person name="Chang Y."/>
            <person name="Wang Y."/>
            <person name="Mondo S."/>
            <person name="Ahrendt S."/>
            <person name="Andreopoulos W."/>
            <person name="Barry K."/>
            <person name="Beard J."/>
            <person name="Benny G.L."/>
            <person name="Blankenship S."/>
            <person name="Bonito G."/>
            <person name="Cuomo C."/>
            <person name="Desiro A."/>
            <person name="Gervers K.A."/>
            <person name="Hundley H."/>
            <person name="Kuo A."/>
            <person name="LaButti K."/>
            <person name="Lang B.F."/>
            <person name="Lipzen A."/>
            <person name="O'Donnell K."/>
            <person name="Pangilinan J."/>
            <person name="Reynolds N."/>
            <person name="Sandor L."/>
            <person name="Smith M.E."/>
            <person name="Tsang A."/>
            <person name="Grigoriev I.V."/>
            <person name="Stajich J.E."/>
            <person name="Spatafora J.W."/>
        </authorList>
    </citation>
    <scope>NUCLEOTIDE SEQUENCE</scope>
    <source>
        <strain evidence="2">RSA 2281</strain>
    </source>
</reference>
<keyword evidence="3" id="KW-1185">Reference proteome</keyword>
<dbReference type="PANTHER" id="PTHR15728:SF0">
    <property type="entry name" value="PAN2-PAN3 DEADENYLATION COMPLEX CATALYTIC SUBUNIT PAN2"/>
    <property type="match status" value="1"/>
</dbReference>
<organism evidence="2 3">
    <name type="scientific">Phascolomyces articulosus</name>
    <dbReference type="NCBI Taxonomy" id="60185"/>
    <lineage>
        <taxon>Eukaryota</taxon>
        <taxon>Fungi</taxon>
        <taxon>Fungi incertae sedis</taxon>
        <taxon>Mucoromycota</taxon>
        <taxon>Mucoromycotina</taxon>
        <taxon>Mucoromycetes</taxon>
        <taxon>Mucorales</taxon>
        <taxon>Lichtheimiaceae</taxon>
        <taxon>Phascolomyces</taxon>
    </lineage>
</organism>
<dbReference type="GO" id="GO:0000289">
    <property type="term" value="P:nuclear-transcribed mRNA poly(A) tail shortening"/>
    <property type="evidence" value="ECO:0007669"/>
    <property type="project" value="TreeGrafter"/>
</dbReference>
<dbReference type="InterPro" id="IPR050785">
    <property type="entry name" value="PAN2-PAN3_catalytic_subunit"/>
</dbReference>
<dbReference type="Gene3D" id="2.130.10.10">
    <property type="entry name" value="YVTN repeat-like/Quinoprotein amine dehydrogenase"/>
    <property type="match status" value="1"/>
</dbReference>
<dbReference type="InterPro" id="IPR048841">
    <property type="entry name" value="PAN2_N"/>
</dbReference>
<comment type="caution">
    <text evidence="2">The sequence shown here is derived from an EMBL/GenBank/DDBJ whole genome shotgun (WGS) entry which is preliminary data.</text>
</comment>
<evidence type="ECO:0000313" key="3">
    <source>
        <dbReference type="Proteomes" id="UP001209540"/>
    </source>
</evidence>
<evidence type="ECO:0000313" key="2">
    <source>
        <dbReference type="EMBL" id="KAI9255619.1"/>
    </source>
</evidence>